<dbReference type="Gene3D" id="2.40.10.10">
    <property type="entry name" value="Trypsin-like serine proteases"/>
    <property type="match status" value="1"/>
</dbReference>
<sequence length="150" mass="16911">MRRQDVHSVYIHDIVVIKLERLILFNEYQNKIPLPSRPPFTDNMVIIAGWGVTENVQAGVTSTYLKKLPGSVLNYTDCNNFIPLVISNNKFCTYHSLGKGVCSGDAGGSVTSNGELYGIILFSFDCVQDVPDIHTTVYYYLDFIRTHMIE</sequence>
<dbReference type="InterPro" id="IPR043504">
    <property type="entry name" value="Peptidase_S1_PA_chymotrypsin"/>
</dbReference>
<dbReference type="SMART" id="SM00020">
    <property type="entry name" value="Tryp_SPc"/>
    <property type="match status" value="1"/>
</dbReference>
<dbReference type="InterPro" id="IPR001254">
    <property type="entry name" value="Trypsin_dom"/>
</dbReference>
<dbReference type="SUPFAM" id="SSF50494">
    <property type="entry name" value="Trypsin-like serine proteases"/>
    <property type="match status" value="1"/>
</dbReference>
<dbReference type="Pfam" id="PF00089">
    <property type="entry name" value="Trypsin"/>
    <property type="match status" value="1"/>
</dbReference>
<evidence type="ECO:0000259" key="2">
    <source>
        <dbReference type="PROSITE" id="PS50240"/>
    </source>
</evidence>
<dbReference type="RefSeq" id="XP_011497369.1">
    <property type="nucleotide sequence ID" value="XM_011499067.1"/>
</dbReference>
<protein>
    <submittedName>
        <fullName evidence="4">Trypsin-2-like</fullName>
    </submittedName>
</protein>
<dbReference type="KEGG" id="csol:105361788"/>
<dbReference type="GeneID" id="105361788"/>
<evidence type="ECO:0000313" key="3">
    <source>
        <dbReference type="Proteomes" id="UP000695007"/>
    </source>
</evidence>
<dbReference type="GO" id="GO:0004252">
    <property type="term" value="F:serine-type endopeptidase activity"/>
    <property type="evidence" value="ECO:0007669"/>
    <property type="project" value="InterPro"/>
</dbReference>
<dbReference type="PANTHER" id="PTHR24271:SF50">
    <property type="match status" value="1"/>
</dbReference>
<evidence type="ECO:0000313" key="4">
    <source>
        <dbReference type="RefSeq" id="XP_011497369.1"/>
    </source>
</evidence>
<feature type="domain" description="Peptidase S1" evidence="2">
    <location>
        <begin position="1"/>
        <end position="149"/>
    </location>
</feature>
<keyword evidence="1" id="KW-1015">Disulfide bond</keyword>
<gene>
    <name evidence="4" type="primary">LOC105361788</name>
</gene>
<dbReference type="PANTHER" id="PTHR24271">
    <property type="entry name" value="KALLIKREIN-RELATED"/>
    <property type="match status" value="1"/>
</dbReference>
<evidence type="ECO:0000256" key="1">
    <source>
        <dbReference type="ARBA" id="ARBA00023157"/>
    </source>
</evidence>
<dbReference type="GO" id="GO:0006508">
    <property type="term" value="P:proteolysis"/>
    <property type="evidence" value="ECO:0007669"/>
    <property type="project" value="InterPro"/>
</dbReference>
<dbReference type="InterPro" id="IPR009003">
    <property type="entry name" value="Peptidase_S1_PA"/>
</dbReference>
<reference evidence="4" key="1">
    <citation type="submission" date="2025-08" db="UniProtKB">
        <authorList>
            <consortium name="RefSeq"/>
        </authorList>
    </citation>
    <scope>IDENTIFICATION</scope>
</reference>
<keyword evidence="3" id="KW-1185">Reference proteome</keyword>
<dbReference type="PROSITE" id="PS50240">
    <property type="entry name" value="TRYPSIN_DOM"/>
    <property type="match status" value="1"/>
</dbReference>
<accession>A0AAJ7DUY7</accession>
<dbReference type="Proteomes" id="UP000695007">
    <property type="component" value="Unplaced"/>
</dbReference>
<name>A0AAJ7DUY7_9HYME</name>
<dbReference type="AlphaFoldDB" id="A0AAJ7DUY7"/>
<organism evidence="3 4">
    <name type="scientific">Ceratosolen solmsi marchali</name>
    <dbReference type="NCBI Taxonomy" id="326594"/>
    <lineage>
        <taxon>Eukaryota</taxon>
        <taxon>Metazoa</taxon>
        <taxon>Ecdysozoa</taxon>
        <taxon>Arthropoda</taxon>
        <taxon>Hexapoda</taxon>
        <taxon>Insecta</taxon>
        <taxon>Pterygota</taxon>
        <taxon>Neoptera</taxon>
        <taxon>Endopterygota</taxon>
        <taxon>Hymenoptera</taxon>
        <taxon>Apocrita</taxon>
        <taxon>Proctotrupomorpha</taxon>
        <taxon>Chalcidoidea</taxon>
        <taxon>Agaonidae</taxon>
        <taxon>Agaoninae</taxon>
        <taxon>Ceratosolen</taxon>
    </lineage>
</organism>
<proteinExistence type="predicted"/>